<accession>S3XBH3</accession>
<keyword evidence="13" id="KW-1185">Reference proteome</keyword>
<organism evidence="12 13">
    <name type="scientific">Campylobacter ureolyticus ACS-301-V-Sch3b</name>
    <dbReference type="NCBI Taxonomy" id="883165"/>
    <lineage>
        <taxon>Bacteria</taxon>
        <taxon>Pseudomonadati</taxon>
        <taxon>Campylobacterota</taxon>
        <taxon>Epsilonproteobacteria</taxon>
        <taxon>Campylobacterales</taxon>
        <taxon>Campylobacteraceae</taxon>
        <taxon>Campylobacter</taxon>
    </lineage>
</organism>
<gene>
    <name evidence="12" type="ORF">HMPREF9309_01510</name>
</gene>
<evidence type="ECO:0000256" key="10">
    <source>
        <dbReference type="RuleBase" id="RU003879"/>
    </source>
</evidence>
<keyword evidence="7 10" id="KW-0653">Protein transport</keyword>
<evidence type="ECO:0008006" key="14">
    <source>
        <dbReference type="Google" id="ProtNLM"/>
    </source>
</evidence>
<keyword evidence="9 11" id="KW-0472">Membrane</keyword>
<evidence type="ECO:0000313" key="12">
    <source>
        <dbReference type="EMBL" id="EPH07466.1"/>
    </source>
</evidence>
<keyword evidence="8 11" id="KW-1133">Transmembrane helix</keyword>
<evidence type="ECO:0000256" key="2">
    <source>
        <dbReference type="ARBA" id="ARBA00005811"/>
    </source>
</evidence>
<keyword evidence="6 10" id="KW-0812">Transmembrane</keyword>
<dbReference type="PANTHER" id="PTHR30558:SF12">
    <property type="entry name" value="BIOPOLYMER TRANSPORT PROTEIN EXBD"/>
    <property type="match status" value="1"/>
</dbReference>
<dbReference type="PATRIC" id="fig|883165.3.peg.1529"/>
<comment type="subcellular location">
    <subcellularLocation>
        <location evidence="1">Cell inner membrane</location>
        <topology evidence="1">Single-pass type II membrane protein</topology>
    </subcellularLocation>
    <subcellularLocation>
        <location evidence="10">Cell membrane</location>
        <topology evidence="10">Single-pass type II membrane protein</topology>
    </subcellularLocation>
</comment>
<dbReference type="GO" id="GO:0005886">
    <property type="term" value="C:plasma membrane"/>
    <property type="evidence" value="ECO:0007669"/>
    <property type="project" value="UniProtKB-SubCell"/>
</dbReference>
<evidence type="ECO:0000256" key="7">
    <source>
        <dbReference type="ARBA" id="ARBA00022927"/>
    </source>
</evidence>
<dbReference type="eggNOG" id="COG0848">
    <property type="taxonomic scope" value="Bacteria"/>
</dbReference>
<dbReference type="Gene3D" id="3.30.420.270">
    <property type="match status" value="1"/>
</dbReference>
<evidence type="ECO:0000256" key="8">
    <source>
        <dbReference type="ARBA" id="ARBA00022989"/>
    </source>
</evidence>
<reference evidence="12 13" key="1">
    <citation type="submission" date="2013-06" db="EMBL/GenBank/DDBJ databases">
        <title>The Genome Sequence of Campylobacter ureolyticus ACS-301-V-SCH3B.</title>
        <authorList>
            <consortium name="The Broad Institute Genomics Platform"/>
            <person name="Earl A."/>
            <person name="Ward D."/>
            <person name="Feldgarden M."/>
            <person name="Gevers D."/>
            <person name="Saerens B."/>
            <person name="Vaneechoutte M."/>
            <person name="Walker B."/>
            <person name="Young S."/>
            <person name="Zeng Q."/>
            <person name="Gargeya S."/>
            <person name="Fitzgerald M."/>
            <person name="Haas B."/>
            <person name="Abouelleil A."/>
            <person name="Allen A.W."/>
            <person name="Alvarado L."/>
            <person name="Arachchi H.M."/>
            <person name="Berlin A.M."/>
            <person name="Chapman S.B."/>
            <person name="Gainer-Dewar J."/>
            <person name="Goldberg J."/>
            <person name="Griggs A."/>
            <person name="Gujja S."/>
            <person name="Hansen M."/>
            <person name="Howarth C."/>
            <person name="Imamovic A."/>
            <person name="Ireland A."/>
            <person name="Larimer J."/>
            <person name="McCowan C."/>
            <person name="Murphy C."/>
            <person name="Pearson M."/>
            <person name="Poon T.W."/>
            <person name="Priest M."/>
            <person name="Roberts A."/>
            <person name="Saif S."/>
            <person name="Shea T."/>
            <person name="Sisk P."/>
            <person name="Sykes S."/>
            <person name="Wortman J."/>
            <person name="Nusbaum C."/>
            <person name="Birren B."/>
        </authorList>
    </citation>
    <scope>NUCLEOTIDE SEQUENCE [LARGE SCALE GENOMIC DNA]</scope>
    <source>
        <strain evidence="12 13">ACS-301-V-Sch3b</strain>
    </source>
</reference>
<dbReference type="InterPro" id="IPR003400">
    <property type="entry name" value="ExbD"/>
</dbReference>
<dbReference type="Proteomes" id="UP000014539">
    <property type="component" value="Unassembled WGS sequence"/>
</dbReference>
<name>S3XBH3_9BACT</name>
<dbReference type="GO" id="GO:0022857">
    <property type="term" value="F:transmembrane transporter activity"/>
    <property type="evidence" value="ECO:0007669"/>
    <property type="project" value="InterPro"/>
</dbReference>
<keyword evidence="4" id="KW-1003">Cell membrane</keyword>
<dbReference type="AlphaFoldDB" id="S3XBH3"/>
<evidence type="ECO:0000256" key="5">
    <source>
        <dbReference type="ARBA" id="ARBA00022519"/>
    </source>
</evidence>
<feature type="transmembrane region" description="Helical" evidence="11">
    <location>
        <begin position="12"/>
        <end position="35"/>
    </location>
</feature>
<dbReference type="RefSeq" id="WP_016647365.1">
    <property type="nucleotide sequence ID" value="NZ_KE340328.1"/>
</dbReference>
<dbReference type="PANTHER" id="PTHR30558">
    <property type="entry name" value="EXBD MEMBRANE COMPONENT OF PMF-DRIVEN MACROMOLECULE IMPORT SYSTEM"/>
    <property type="match status" value="1"/>
</dbReference>
<sequence length="130" mass="14668">MFDYSQKPELNITPLVDVMLVLLAILMVTTPAIIYEENISLPDGSKKEVSNLTSENIIIRIDDKRKVYINKESMSFSEFSDNIVLKSANLDLNSPVYIQADKNLTYNDVMYILKTLKQAGFTKISLQTAG</sequence>
<proteinExistence type="inferred from homology"/>
<evidence type="ECO:0000313" key="13">
    <source>
        <dbReference type="Proteomes" id="UP000014539"/>
    </source>
</evidence>
<comment type="caution">
    <text evidence="12">The sequence shown here is derived from an EMBL/GenBank/DDBJ whole genome shotgun (WGS) entry which is preliminary data.</text>
</comment>
<keyword evidence="5" id="KW-0997">Cell inner membrane</keyword>
<dbReference type="Pfam" id="PF02472">
    <property type="entry name" value="ExbD"/>
    <property type="match status" value="1"/>
</dbReference>
<evidence type="ECO:0000256" key="9">
    <source>
        <dbReference type="ARBA" id="ARBA00023136"/>
    </source>
</evidence>
<evidence type="ECO:0000256" key="1">
    <source>
        <dbReference type="ARBA" id="ARBA00004249"/>
    </source>
</evidence>
<evidence type="ECO:0000256" key="3">
    <source>
        <dbReference type="ARBA" id="ARBA00022448"/>
    </source>
</evidence>
<dbReference type="HOGENOM" id="CLU_085305_1_3_7"/>
<protein>
    <recommendedName>
        <fullName evidence="14">Biopolymer transporter ExbD</fullName>
    </recommendedName>
</protein>
<evidence type="ECO:0000256" key="4">
    <source>
        <dbReference type="ARBA" id="ARBA00022475"/>
    </source>
</evidence>
<dbReference type="EMBL" id="AGYD01000015">
    <property type="protein sequence ID" value="EPH07466.1"/>
    <property type="molecule type" value="Genomic_DNA"/>
</dbReference>
<comment type="similarity">
    <text evidence="2 10">Belongs to the ExbD/TolR family.</text>
</comment>
<keyword evidence="3 10" id="KW-0813">Transport</keyword>
<dbReference type="GO" id="GO:0015031">
    <property type="term" value="P:protein transport"/>
    <property type="evidence" value="ECO:0007669"/>
    <property type="project" value="UniProtKB-KW"/>
</dbReference>
<evidence type="ECO:0000256" key="6">
    <source>
        <dbReference type="ARBA" id="ARBA00022692"/>
    </source>
</evidence>
<evidence type="ECO:0000256" key="11">
    <source>
        <dbReference type="SAM" id="Phobius"/>
    </source>
</evidence>